<evidence type="ECO:0000313" key="3">
    <source>
        <dbReference type="Proteomes" id="UP001519272"/>
    </source>
</evidence>
<keyword evidence="1" id="KW-0472">Membrane</keyword>
<evidence type="ECO:0000313" key="2">
    <source>
        <dbReference type="EMBL" id="MBP1904776.1"/>
    </source>
</evidence>
<dbReference type="Proteomes" id="UP001519272">
    <property type="component" value="Unassembled WGS sequence"/>
</dbReference>
<accession>A0ABS4FQC0</accession>
<proteinExistence type="predicted"/>
<keyword evidence="1" id="KW-1133">Transmembrane helix</keyword>
<name>A0ABS4FQC0_9BACL</name>
<keyword evidence="3" id="KW-1185">Reference proteome</keyword>
<feature type="transmembrane region" description="Helical" evidence="1">
    <location>
        <begin position="48"/>
        <end position="67"/>
    </location>
</feature>
<feature type="transmembrane region" description="Helical" evidence="1">
    <location>
        <begin position="74"/>
        <end position="93"/>
    </location>
</feature>
<reference evidence="2 3" key="1">
    <citation type="submission" date="2021-03" db="EMBL/GenBank/DDBJ databases">
        <title>Genomic Encyclopedia of Type Strains, Phase IV (KMG-IV): sequencing the most valuable type-strain genomes for metagenomic binning, comparative biology and taxonomic classification.</title>
        <authorList>
            <person name="Goeker M."/>
        </authorList>
    </citation>
    <scope>NUCLEOTIDE SEQUENCE [LARGE SCALE GENOMIC DNA]</scope>
    <source>
        <strain evidence="2 3">DSM 14349</strain>
    </source>
</reference>
<organism evidence="2 3">
    <name type="scientific">Paenibacillus turicensis</name>
    <dbReference type="NCBI Taxonomy" id="160487"/>
    <lineage>
        <taxon>Bacteria</taxon>
        <taxon>Bacillati</taxon>
        <taxon>Bacillota</taxon>
        <taxon>Bacilli</taxon>
        <taxon>Bacillales</taxon>
        <taxon>Paenibacillaceae</taxon>
        <taxon>Paenibacillus</taxon>
    </lineage>
</organism>
<protein>
    <submittedName>
        <fullName evidence="2">Uncharacterized protein</fullName>
    </submittedName>
</protein>
<sequence length="208" mass="23705">MKISIKFILNTIVSLASFIGGVYFCALLIFILIGLPGGDIPFGFSWKSVIYICMLSLIYGISLRILYIKVGHKIVKLSICIFIAGVVFGPAILTNSTNIINFFRTPSHHTQLELKNEIQKIISRNDLPYRIDSKESEERTKYEVIRTVILMVREQDGQIKKNEVKTLANEVKIPNIRLVLFDKSFKDSIDIIVDEDRSIRCDPSEFCN</sequence>
<dbReference type="RefSeq" id="WP_210088450.1">
    <property type="nucleotide sequence ID" value="NZ_JAGGKG010000005.1"/>
</dbReference>
<comment type="caution">
    <text evidence="2">The sequence shown here is derived from an EMBL/GenBank/DDBJ whole genome shotgun (WGS) entry which is preliminary data.</text>
</comment>
<keyword evidence="1" id="KW-0812">Transmembrane</keyword>
<feature type="transmembrane region" description="Helical" evidence="1">
    <location>
        <begin position="12"/>
        <end position="36"/>
    </location>
</feature>
<dbReference type="EMBL" id="JAGGKG010000005">
    <property type="protein sequence ID" value="MBP1904776.1"/>
    <property type="molecule type" value="Genomic_DNA"/>
</dbReference>
<evidence type="ECO:0000256" key="1">
    <source>
        <dbReference type="SAM" id="Phobius"/>
    </source>
</evidence>
<gene>
    <name evidence="2" type="ORF">J2Z32_001400</name>
</gene>